<organism evidence="2 3">
    <name type="scientific">Heyndrickxia vini</name>
    <dbReference type="NCBI Taxonomy" id="1476025"/>
    <lineage>
        <taxon>Bacteria</taxon>
        <taxon>Bacillati</taxon>
        <taxon>Bacillota</taxon>
        <taxon>Bacilli</taxon>
        <taxon>Bacillales</taxon>
        <taxon>Bacillaceae</taxon>
        <taxon>Heyndrickxia</taxon>
    </lineage>
</organism>
<dbReference type="InterPro" id="IPR050266">
    <property type="entry name" value="AB_hydrolase_sf"/>
</dbReference>
<reference evidence="2 3" key="1">
    <citation type="submission" date="2020-11" db="EMBL/GenBank/DDBJ databases">
        <title>Taxonomic evaluation of the Bacillus sporothermodurans group of bacteria based on whole genome sequences.</title>
        <authorList>
            <person name="Fiedler G."/>
            <person name="Herbstmann A.-D."/>
            <person name="Doll E."/>
            <person name="Wenning M."/>
            <person name="Brinks E."/>
            <person name="Kabisch J."/>
            <person name="Breitenwieser F."/>
            <person name="Lappann M."/>
            <person name="Boehnlein C."/>
            <person name="Franz C."/>
        </authorList>
    </citation>
    <scope>NUCLEOTIDE SEQUENCE [LARGE SCALE GENOMIC DNA]</scope>
    <source>
        <strain evidence="2 3">JCM 19841</strain>
    </source>
</reference>
<dbReference type="EMBL" id="CP065425">
    <property type="protein sequence ID" value="QQZ10522.1"/>
    <property type="molecule type" value="Genomic_DNA"/>
</dbReference>
<dbReference type="InterPro" id="IPR000639">
    <property type="entry name" value="Epox_hydrolase-like"/>
</dbReference>
<dbReference type="GO" id="GO:0016787">
    <property type="term" value="F:hydrolase activity"/>
    <property type="evidence" value="ECO:0007669"/>
    <property type="project" value="UniProtKB-KW"/>
</dbReference>
<sequence>MSITVSTLTKNIKGIDLYLEIHQNKDAKETFVLLHGFLSSSFSFRRLIPYLTEKFNVIAIDLPPFGQSGKHSHYQYSYYNLAATVISLIDHLEYRSVYLIGHSMGGQIALNMMLQKPSLVKKGILLCSSGYLGAATQSLRLLSYFPFFHYFVKRYLEKSGVKKNVENVVHNKMIIDDDMLKGYEQPFLNNEIFRGLSRMVRDREGDLTSDRLKAITTPCLLIWGEFDRVVPLHIGKRLAKEIPNAKLVVLKEAGHLIPEEKAEEVYQNIYQYINEKPVN</sequence>
<dbReference type="InterPro" id="IPR000073">
    <property type="entry name" value="AB_hydrolase_1"/>
</dbReference>
<proteinExistence type="predicted"/>
<evidence type="ECO:0000313" key="2">
    <source>
        <dbReference type="EMBL" id="QQZ10522.1"/>
    </source>
</evidence>
<gene>
    <name evidence="2" type="ORF">I5776_06225</name>
</gene>
<dbReference type="SUPFAM" id="SSF53474">
    <property type="entry name" value="alpha/beta-Hydrolases"/>
    <property type="match status" value="1"/>
</dbReference>
<dbReference type="PRINTS" id="PR00111">
    <property type="entry name" value="ABHYDROLASE"/>
</dbReference>
<dbReference type="Proteomes" id="UP000595691">
    <property type="component" value="Chromosome"/>
</dbReference>
<feature type="domain" description="AB hydrolase-1" evidence="1">
    <location>
        <begin position="30"/>
        <end position="261"/>
    </location>
</feature>
<dbReference type="RefSeq" id="WP_202779530.1">
    <property type="nucleotide sequence ID" value="NZ_CP065425.1"/>
</dbReference>
<accession>A0ABX7E862</accession>
<keyword evidence="3" id="KW-1185">Reference proteome</keyword>
<dbReference type="Pfam" id="PF00561">
    <property type="entry name" value="Abhydrolase_1"/>
    <property type="match status" value="1"/>
</dbReference>
<evidence type="ECO:0000259" key="1">
    <source>
        <dbReference type="Pfam" id="PF00561"/>
    </source>
</evidence>
<evidence type="ECO:0000313" key="3">
    <source>
        <dbReference type="Proteomes" id="UP000595691"/>
    </source>
</evidence>
<dbReference type="InterPro" id="IPR029058">
    <property type="entry name" value="AB_hydrolase_fold"/>
</dbReference>
<dbReference type="PRINTS" id="PR00412">
    <property type="entry name" value="EPOXHYDRLASE"/>
</dbReference>
<dbReference type="PANTHER" id="PTHR43798:SF33">
    <property type="entry name" value="HYDROLASE, PUTATIVE (AFU_ORTHOLOGUE AFUA_2G14860)-RELATED"/>
    <property type="match status" value="1"/>
</dbReference>
<keyword evidence="2" id="KW-0378">Hydrolase</keyword>
<dbReference type="Gene3D" id="3.40.50.1820">
    <property type="entry name" value="alpha/beta hydrolase"/>
    <property type="match status" value="1"/>
</dbReference>
<dbReference type="PANTHER" id="PTHR43798">
    <property type="entry name" value="MONOACYLGLYCEROL LIPASE"/>
    <property type="match status" value="1"/>
</dbReference>
<name>A0ABX7E862_9BACI</name>
<protein>
    <submittedName>
        <fullName evidence="2">Alpha/beta hydrolase</fullName>
    </submittedName>
</protein>